<dbReference type="AlphaFoldDB" id="A0A238HBB1"/>
<proteinExistence type="predicted"/>
<accession>A0A238HBB1</accession>
<name>A0A238HBB1_9BURK</name>
<protein>
    <submittedName>
        <fullName evidence="1">Uncharacterized protein</fullName>
    </submittedName>
</protein>
<dbReference type="EMBL" id="FXAN01000102">
    <property type="protein sequence ID" value="SMG02468.1"/>
    <property type="molecule type" value="Genomic_DNA"/>
</dbReference>
<sequence length="43" mass="4710">MGGQAAGEPEHGATEDARAWSVWLAWLSLSSGWYGRLLSWVYG</sequence>
<reference evidence="1 2" key="1">
    <citation type="submission" date="2017-04" db="EMBL/GenBank/DDBJ databases">
        <authorList>
            <person name="Afonso C.L."/>
            <person name="Miller P.J."/>
            <person name="Scott M.A."/>
            <person name="Spackman E."/>
            <person name="Goraichik I."/>
            <person name="Dimitrov K.M."/>
            <person name="Suarez D.L."/>
            <person name="Swayne D.E."/>
        </authorList>
    </citation>
    <scope>NUCLEOTIDE SEQUENCE [LARGE SCALE GENOMIC DNA]</scope>
    <source>
        <strain evidence="1">LMG 28154</strain>
    </source>
</reference>
<evidence type="ECO:0000313" key="1">
    <source>
        <dbReference type="EMBL" id="SMG02468.1"/>
    </source>
</evidence>
<dbReference type="Proteomes" id="UP000198460">
    <property type="component" value="Unassembled WGS sequence"/>
</dbReference>
<gene>
    <name evidence="1" type="ORF">BSIN_5118</name>
</gene>
<organism evidence="1 2">
    <name type="scientific">Burkholderia singularis</name>
    <dbReference type="NCBI Taxonomy" id="1503053"/>
    <lineage>
        <taxon>Bacteria</taxon>
        <taxon>Pseudomonadati</taxon>
        <taxon>Pseudomonadota</taxon>
        <taxon>Betaproteobacteria</taxon>
        <taxon>Burkholderiales</taxon>
        <taxon>Burkholderiaceae</taxon>
        <taxon>Burkholderia</taxon>
        <taxon>pseudomallei group</taxon>
    </lineage>
</organism>
<evidence type="ECO:0000313" key="2">
    <source>
        <dbReference type="Proteomes" id="UP000198460"/>
    </source>
</evidence>